<keyword evidence="2" id="KW-1185">Reference proteome</keyword>
<organism evidence="1 2">
    <name type="scientific">Riccia fluitans</name>
    <dbReference type="NCBI Taxonomy" id="41844"/>
    <lineage>
        <taxon>Eukaryota</taxon>
        <taxon>Viridiplantae</taxon>
        <taxon>Streptophyta</taxon>
        <taxon>Embryophyta</taxon>
        <taxon>Marchantiophyta</taxon>
        <taxon>Marchantiopsida</taxon>
        <taxon>Marchantiidae</taxon>
        <taxon>Marchantiales</taxon>
        <taxon>Ricciaceae</taxon>
        <taxon>Riccia</taxon>
    </lineage>
</organism>
<reference evidence="1 2" key="1">
    <citation type="submission" date="2024-09" db="EMBL/GenBank/DDBJ databases">
        <title>Chromosome-scale assembly of Riccia fluitans.</title>
        <authorList>
            <person name="Paukszto L."/>
            <person name="Sawicki J."/>
            <person name="Karawczyk K."/>
            <person name="Piernik-Szablinska J."/>
            <person name="Szczecinska M."/>
            <person name="Mazdziarz M."/>
        </authorList>
    </citation>
    <scope>NUCLEOTIDE SEQUENCE [LARGE SCALE GENOMIC DNA]</scope>
    <source>
        <strain evidence="1">Rf_01</strain>
        <tissue evidence="1">Aerial parts of the thallus</tissue>
    </source>
</reference>
<comment type="caution">
    <text evidence="1">The sequence shown here is derived from an EMBL/GenBank/DDBJ whole genome shotgun (WGS) entry which is preliminary data.</text>
</comment>
<proteinExistence type="predicted"/>
<dbReference type="Proteomes" id="UP001605036">
    <property type="component" value="Unassembled WGS sequence"/>
</dbReference>
<dbReference type="EMBL" id="JBHFFA010000003">
    <property type="protein sequence ID" value="KAL2633878.1"/>
    <property type="molecule type" value="Genomic_DNA"/>
</dbReference>
<sequence length="84" mass="9541">MNMSASADLQSTRTQLRVAAPCDRSGYEANQQRDEQCCKEERVCRAGILPRGIMDLRLRMPVPMSSTWLQFLPILRETISEGLL</sequence>
<gene>
    <name evidence="1" type="ORF">R1flu_005357</name>
</gene>
<name>A0ABD1YTL3_9MARC</name>
<dbReference type="AlphaFoldDB" id="A0ABD1YTL3"/>
<evidence type="ECO:0000313" key="2">
    <source>
        <dbReference type="Proteomes" id="UP001605036"/>
    </source>
</evidence>
<protein>
    <submittedName>
        <fullName evidence="1">Uncharacterized protein</fullName>
    </submittedName>
</protein>
<evidence type="ECO:0000313" key="1">
    <source>
        <dbReference type="EMBL" id="KAL2633878.1"/>
    </source>
</evidence>
<accession>A0ABD1YTL3</accession>